<dbReference type="EMBL" id="JAUJEB010000006">
    <property type="protein sequence ID" value="MDN5215246.1"/>
    <property type="molecule type" value="Genomic_DNA"/>
</dbReference>
<comment type="caution">
    <text evidence="1">The sequence shown here is derived from an EMBL/GenBank/DDBJ whole genome shotgun (WGS) entry which is preliminary data.</text>
</comment>
<evidence type="ECO:0008006" key="3">
    <source>
        <dbReference type="Google" id="ProtNLM"/>
    </source>
</evidence>
<reference evidence="1" key="1">
    <citation type="submission" date="2023-06" db="EMBL/GenBank/DDBJ databases">
        <title>Genomic of Agaribacillus aureum.</title>
        <authorList>
            <person name="Wang G."/>
        </authorList>
    </citation>
    <scope>NUCLEOTIDE SEQUENCE</scope>
    <source>
        <strain evidence="1">BMA12</strain>
    </source>
</reference>
<dbReference type="InterPro" id="IPR017853">
    <property type="entry name" value="GH"/>
</dbReference>
<dbReference type="Proteomes" id="UP001172083">
    <property type="component" value="Unassembled WGS sequence"/>
</dbReference>
<keyword evidence="2" id="KW-1185">Reference proteome</keyword>
<sequence>MKIKLTMRNGVNHLLTGIFVMLLMASCAPKGFEIKLDEKFKEARAFTKEDKLTVTTGRITRHWQLTKSGLITQSVTNLESAPTTYQSDWNLTGILPEGAKGKLVALSAKKSNDEGFTTDHLEVTAEFEYPKEGVGVKYLVWAFPNAPGLRTQLFVRKLANYQASSDTVSQARAEYLPVKTEDLETRLIGYYNHTQRRNNREDEILKEEMANGDAAYDWPSVIDIKPGESGLMLVQESHKCVNQAGVNTGAYHVDPSGVSASGLGIGAENLTDQYRPLWAYWLVAYEGEDDKRQLALKQFDRIRYPIDPKRDIYIMANSWGSGAEKDESLYASREANILAEIQSQKDLGIDLQQVDDGWQGTQYNTWDVVAKTTSKTFGEYDVYPEGWKNIKAAAAQEGLRLGLWAAWKIPGEDLLKHYETGGFTAYKLDFANLKDYETFHGFINKIRHFILATGHEVRVNWDVTENPARIGYYFGREYGNIYLENRKPIQPAHVVYRPYLVLRDAWQVAKYTNLNKFQVSIQNIDRVNKEESDAYLHNHPYSVAIALMGSPIFFQETHYYDDKARDQIKEVIRVYKQHRDAMYNGYVFPIGQKPDNASWTGFQNYNPETSTGYLTIFREINNEETTQSLKLYFLKTASVKLTNLMTGEVEEKSIDESGNIVFEIAKTADFRFYKYEII</sequence>
<dbReference type="Gene3D" id="3.20.20.70">
    <property type="entry name" value="Aldolase class I"/>
    <property type="match status" value="1"/>
</dbReference>
<evidence type="ECO:0000313" key="1">
    <source>
        <dbReference type="EMBL" id="MDN5215246.1"/>
    </source>
</evidence>
<accession>A0ABT8LDT1</accession>
<dbReference type="SUPFAM" id="SSF51445">
    <property type="entry name" value="(Trans)glycosidases"/>
    <property type="match status" value="1"/>
</dbReference>
<protein>
    <recommendedName>
        <fullName evidence="3">Alpha-galactosidase</fullName>
    </recommendedName>
</protein>
<gene>
    <name evidence="1" type="ORF">QQ020_24420</name>
</gene>
<name>A0ABT8LDT1_9BACT</name>
<dbReference type="InterPro" id="IPR013785">
    <property type="entry name" value="Aldolase_TIM"/>
</dbReference>
<proteinExistence type="predicted"/>
<dbReference type="RefSeq" id="WP_346760584.1">
    <property type="nucleotide sequence ID" value="NZ_JAUJEB010000006.1"/>
</dbReference>
<organism evidence="1 2">
    <name type="scientific">Agaribacillus aureus</name>
    <dbReference type="NCBI Taxonomy" id="3051825"/>
    <lineage>
        <taxon>Bacteria</taxon>
        <taxon>Pseudomonadati</taxon>
        <taxon>Bacteroidota</taxon>
        <taxon>Cytophagia</taxon>
        <taxon>Cytophagales</taxon>
        <taxon>Splendidivirgaceae</taxon>
        <taxon>Agaribacillus</taxon>
    </lineage>
</organism>
<evidence type="ECO:0000313" key="2">
    <source>
        <dbReference type="Proteomes" id="UP001172083"/>
    </source>
</evidence>
<dbReference type="PROSITE" id="PS51257">
    <property type="entry name" value="PROKAR_LIPOPROTEIN"/>
    <property type="match status" value="1"/>
</dbReference>